<dbReference type="RefSeq" id="WP_038069582.1">
    <property type="nucleotide sequence ID" value="NZ_JHEH01000049.1"/>
</dbReference>
<reference evidence="1 2" key="1">
    <citation type="submission" date="2014-03" db="EMBL/GenBank/DDBJ databases">
        <title>The draft genome sequence of Thioclava dalianensis DLFJ1-1.</title>
        <authorList>
            <person name="Lai Q."/>
            <person name="Shao Z."/>
        </authorList>
    </citation>
    <scope>NUCLEOTIDE SEQUENCE [LARGE SCALE GENOMIC DNA]</scope>
    <source>
        <strain evidence="1 2">DLFJ1-1</strain>
    </source>
</reference>
<keyword evidence="2" id="KW-1185">Reference proteome</keyword>
<dbReference type="eggNOG" id="ENOG5032RIR">
    <property type="taxonomic scope" value="Bacteria"/>
</dbReference>
<dbReference type="InterPro" id="IPR044673">
    <property type="entry name" value="DCL-like"/>
</dbReference>
<dbReference type="STRING" id="1185766.SAMN05216224_11013"/>
<dbReference type="PANTHER" id="PTHR33415:SF12">
    <property type="entry name" value="PROTEIN EMBRYO DEFECTIVE 514"/>
    <property type="match status" value="1"/>
</dbReference>
<evidence type="ECO:0000313" key="2">
    <source>
        <dbReference type="Proteomes" id="UP000027725"/>
    </source>
</evidence>
<dbReference type="PANTHER" id="PTHR33415">
    <property type="entry name" value="PROTEIN EMBRYO DEFECTIVE 514"/>
    <property type="match status" value="1"/>
</dbReference>
<protein>
    <recommendedName>
        <fullName evidence="3">DUF3223 domain-containing protein</fullName>
    </recommendedName>
</protein>
<dbReference type="Proteomes" id="UP000027725">
    <property type="component" value="Unassembled WGS sequence"/>
</dbReference>
<sequence length="95" mass="10831">MPAKPVEIGSLSFARKGDANDFFRDMLYKYELGDKVTSKDAEILTHLMHMHPEATEKIGPGIESFSVRTADYGTRCFWVNRVDGTTEKFSFRACY</sequence>
<dbReference type="Gene3D" id="3.10.450.40">
    <property type="match status" value="1"/>
</dbReference>
<organism evidence="1 2">
    <name type="scientific">Thioclava dalianensis</name>
    <dbReference type="NCBI Taxonomy" id="1185766"/>
    <lineage>
        <taxon>Bacteria</taxon>
        <taxon>Pseudomonadati</taxon>
        <taxon>Pseudomonadota</taxon>
        <taxon>Alphaproteobacteria</taxon>
        <taxon>Rhodobacterales</taxon>
        <taxon>Paracoccaceae</taxon>
        <taxon>Thioclava</taxon>
    </lineage>
</organism>
<dbReference type="EMBL" id="JHEH01000049">
    <property type="protein sequence ID" value="KEP68039.1"/>
    <property type="molecule type" value="Genomic_DNA"/>
</dbReference>
<comment type="caution">
    <text evidence="1">The sequence shown here is derived from an EMBL/GenBank/DDBJ whole genome shotgun (WGS) entry which is preliminary data.</text>
</comment>
<name>A0A074T8J6_9RHOB</name>
<gene>
    <name evidence="1" type="ORF">DL1_15285</name>
</gene>
<dbReference type="Pfam" id="PF11523">
    <property type="entry name" value="DUF3223"/>
    <property type="match status" value="1"/>
</dbReference>
<accession>A0A074T8J6</accession>
<evidence type="ECO:0008006" key="3">
    <source>
        <dbReference type="Google" id="ProtNLM"/>
    </source>
</evidence>
<dbReference type="AlphaFoldDB" id="A0A074T8J6"/>
<evidence type="ECO:0000313" key="1">
    <source>
        <dbReference type="EMBL" id="KEP68039.1"/>
    </source>
</evidence>
<dbReference type="OrthoDB" id="892817at2"/>
<proteinExistence type="predicted"/>